<dbReference type="Gene3D" id="6.10.280.50">
    <property type="match status" value="1"/>
</dbReference>
<evidence type="ECO:0000313" key="2">
    <source>
        <dbReference type="Proteomes" id="UP001595629"/>
    </source>
</evidence>
<comment type="caution">
    <text evidence="1">The sequence shown here is derived from an EMBL/GenBank/DDBJ whole genome shotgun (WGS) entry which is preliminary data.</text>
</comment>
<dbReference type="Pfam" id="PF04325">
    <property type="entry name" value="DUF465"/>
    <property type="match status" value="1"/>
</dbReference>
<sequence length="86" mass="9941">MNSKSLRVRRFSLDVKLAALKARHLELKKKIGDELKRPAPCMESLQRLKRRRLRIKDEMARYEGLLRTLTALSPGQRRDRVGGVSA</sequence>
<proteinExistence type="predicted"/>
<evidence type="ECO:0000313" key="1">
    <source>
        <dbReference type="EMBL" id="MFC3614946.1"/>
    </source>
</evidence>
<gene>
    <name evidence="1" type="ORF">ACFORG_14340</name>
</gene>
<protein>
    <submittedName>
        <fullName evidence="1">DUF465 domain-containing protein</fullName>
    </submittedName>
</protein>
<dbReference type="InterPro" id="IPR038444">
    <property type="entry name" value="DUF465_sf"/>
</dbReference>
<organism evidence="1 2">
    <name type="scientific">Lutimaribacter marinistellae</name>
    <dbReference type="NCBI Taxonomy" id="1820329"/>
    <lineage>
        <taxon>Bacteria</taxon>
        <taxon>Pseudomonadati</taxon>
        <taxon>Pseudomonadota</taxon>
        <taxon>Alphaproteobacteria</taxon>
        <taxon>Rhodobacterales</taxon>
        <taxon>Roseobacteraceae</taxon>
        <taxon>Lutimaribacter</taxon>
    </lineage>
</organism>
<keyword evidence="2" id="KW-1185">Reference proteome</keyword>
<dbReference type="Proteomes" id="UP001595629">
    <property type="component" value="Unassembled WGS sequence"/>
</dbReference>
<dbReference type="InterPro" id="IPR007420">
    <property type="entry name" value="DUF465"/>
</dbReference>
<accession>A0ABV7TI08</accession>
<name>A0ABV7TI08_9RHOB</name>
<dbReference type="RefSeq" id="WP_386736223.1">
    <property type="nucleotide sequence ID" value="NZ_JBHRXI010000016.1"/>
</dbReference>
<dbReference type="EMBL" id="JBHRXI010000016">
    <property type="protein sequence ID" value="MFC3614946.1"/>
    <property type="molecule type" value="Genomic_DNA"/>
</dbReference>
<reference evidence="2" key="1">
    <citation type="journal article" date="2019" name="Int. J. Syst. Evol. Microbiol.">
        <title>The Global Catalogue of Microorganisms (GCM) 10K type strain sequencing project: providing services to taxonomists for standard genome sequencing and annotation.</title>
        <authorList>
            <consortium name="The Broad Institute Genomics Platform"/>
            <consortium name="The Broad Institute Genome Sequencing Center for Infectious Disease"/>
            <person name="Wu L."/>
            <person name="Ma J."/>
        </authorList>
    </citation>
    <scope>NUCLEOTIDE SEQUENCE [LARGE SCALE GENOMIC DNA]</scope>
    <source>
        <strain evidence="2">KCTC 42911</strain>
    </source>
</reference>